<evidence type="ECO:0000256" key="6">
    <source>
        <dbReference type="ARBA" id="ARBA00023163"/>
    </source>
</evidence>
<organism evidence="9 10">
    <name type="scientific">Diatraea saccharalis</name>
    <name type="common">sugarcane borer</name>
    <dbReference type="NCBI Taxonomy" id="40085"/>
    <lineage>
        <taxon>Eukaryota</taxon>
        <taxon>Metazoa</taxon>
        <taxon>Ecdysozoa</taxon>
        <taxon>Arthropoda</taxon>
        <taxon>Hexapoda</taxon>
        <taxon>Insecta</taxon>
        <taxon>Pterygota</taxon>
        <taxon>Neoptera</taxon>
        <taxon>Endopterygota</taxon>
        <taxon>Lepidoptera</taxon>
        <taxon>Glossata</taxon>
        <taxon>Ditrysia</taxon>
        <taxon>Pyraloidea</taxon>
        <taxon>Crambidae</taxon>
        <taxon>Crambinae</taxon>
        <taxon>Diatraea</taxon>
    </lineage>
</organism>
<keyword evidence="4" id="KW-0862">Zinc</keyword>
<evidence type="ECO:0000259" key="8">
    <source>
        <dbReference type="Pfam" id="PF02892"/>
    </source>
</evidence>
<dbReference type="GO" id="GO:0003677">
    <property type="term" value="F:DNA binding"/>
    <property type="evidence" value="ECO:0007669"/>
    <property type="project" value="InterPro"/>
</dbReference>
<dbReference type="PANTHER" id="PTHR46481">
    <property type="entry name" value="ZINC FINGER BED DOMAIN-CONTAINING PROTEIN 4"/>
    <property type="match status" value="1"/>
</dbReference>
<dbReference type="PANTHER" id="PTHR46481:SF10">
    <property type="entry name" value="ZINC FINGER BED DOMAIN-CONTAINING PROTEIN 39"/>
    <property type="match status" value="1"/>
</dbReference>
<name>A0A9N9R9J4_9NEOP</name>
<evidence type="ECO:0000256" key="5">
    <source>
        <dbReference type="ARBA" id="ARBA00023015"/>
    </source>
</evidence>
<dbReference type="Pfam" id="PF02892">
    <property type="entry name" value="zf-BED"/>
    <property type="match status" value="1"/>
</dbReference>
<proteinExistence type="predicted"/>
<evidence type="ECO:0000256" key="3">
    <source>
        <dbReference type="ARBA" id="ARBA00022771"/>
    </source>
</evidence>
<comment type="subcellular location">
    <subcellularLocation>
        <location evidence="1">Nucleus</location>
    </subcellularLocation>
</comment>
<protein>
    <recommendedName>
        <fullName evidence="8">BED-type domain-containing protein</fullName>
    </recommendedName>
</protein>
<reference evidence="9" key="2">
    <citation type="submission" date="2022-10" db="EMBL/GenBank/DDBJ databases">
        <authorList>
            <consortium name="ENA_rothamsted_submissions"/>
            <consortium name="culmorum"/>
            <person name="King R."/>
        </authorList>
    </citation>
    <scope>NUCLEOTIDE SEQUENCE</scope>
</reference>
<evidence type="ECO:0000256" key="1">
    <source>
        <dbReference type="ARBA" id="ARBA00004123"/>
    </source>
</evidence>
<dbReference type="EMBL" id="OU893335">
    <property type="protein sequence ID" value="CAG9791982.1"/>
    <property type="molecule type" value="Genomic_DNA"/>
</dbReference>
<evidence type="ECO:0000256" key="7">
    <source>
        <dbReference type="ARBA" id="ARBA00023242"/>
    </source>
</evidence>
<keyword evidence="2" id="KW-0479">Metal-binding</keyword>
<accession>A0A9N9R9J4</accession>
<dbReference type="Proteomes" id="UP001153714">
    <property type="component" value="Chromosome 4"/>
</dbReference>
<dbReference type="GO" id="GO:0008270">
    <property type="term" value="F:zinc ion binding"/>
    <property type="evidence" value="ECO:0007669"/>
    <property type="project" value="UniProtKB-KW"/>
</dbReference>
<evidence type="ECO:0000256" key="2">
    <source>
        <dbReference type="ARBA" id="ARBA00022723"/>
    </source>
</evidence>
<dbReference type="InterPro" id="IPR012337">
    <property type="entry name" value="RNaseH-like_sf"/>
</dbReference>
<dbReference type="SUPFAM" id="SSF53098">
    <property type="entry name" value="Ribonuclease H-like"/>
    <property type="match status" value="1"/>
</dbReference>
<sequence length="481" mass="54369">MLRLTTVTSEWLRLDAVHRYFQYDIESNTSTCELCKNKIKGKHTTNLKNHIATKHSNEYQVVEDLNTKIISKNKSSSSDKIAIARIDQLKKLCVRLVTIHGRPLAIIEDEAFQEIINFAATSDVTSKTINIKAIKTKIQEEANAIRKCISSEVQNKMISLKLDSATCLERKFIGVNVQYIINGRIVVRNLGVLEVCDRQTSTFLKNTIEELLTDFRIGVDQIYCICTDNGSNMVKMVKLMGGAYISQYDNCTTEQEEFELMDENEESEEQSTEEEQVNDIFHSVDVDVHNLINNEGTFKVRVMLCAAHTLQLAVKDAINADALYLDRRLNVILSPEQCQKARTLLKQVYMQINSLKERDSLSSNPELVDTELDTVNPMPSTSSTNYPAIEAMLQSKQRMRGNVVKSRSIDLCLHDLCLNARINLEDDILRHWQNMATTSSEVAGIANTVLGAPATQVSVERLFSSLKFVLHPLRSNISPLF</sequence>
<evidence type="ECO:0000313" key="10">
    <source>
        <dbReference type="Proteomes" id="UP001153714"/>
    </source>
</evidence>
<reference evidence="9" key="1">
    <citation type="submission" date="2021-12" db="EMBL/GenBank/DDBJ databases">
        <authorList>
            <person name="King R."/>
        </authorList>
    </citation>
    <scope>NUCLEOTIDE SEQUENCE</scope>
</reference>
<keyword evidence="6" id="KW-0804">Transcription</keyword>
<dbReference type="InterPro" id="IPR052035">
    <property type="entry name" value="ZnF_BED_domain_contain"/>
</dbReference>
<keyword evidence="7" id="KW-0539">Nucleus</keyword>
<gene>
    <name evidence="9" type="ORF">DIATSA_LOCUS9560</name>
</gene>
<keyword evidence="5" id="KW-0805">Transcription regulation</keyword>
<keyword evidence="3" id="KW-0863">Zinc-finger</keyword>
<keyword evidence="10" id="KW-1185">Reference proteome</keyword>
<feature type="domain" description="BED-type" evidence="8">
    <location>
        <begin position="16"/>
        <end position="56"/>
    </location>
</feature>
<dbReference type="InterPro" id="IPR003656">
    <property type="entry name" value="Znf_BED"/>
</dbReference>
<evidence type="ECO:0000313" key="9">
    <source>
        <dbReference type="EMBL" id="CAG9791982.1"/>
    </source>
</evidence>
<dbReference type="OrthoDB" id="5103at2759"/>
<dbReference type="AlphaFoldDB" id="A0A9N9R9J4"/>
<dbReference type="GO" id="GO:0005634">
    <property type="term" value="C:nucleus"/>
    <property type="evidence" value="ECO:0007669"/>
    <property type="project" value="UniProtKB-SubCell"/>
</dbReference>
<evidence type="ECO:0000256" key="4">
    <source>
        <dbReference type="ARBA" id="ARBA00022833"/>
    </source>
</evidence>